<gene>
    <name evidence="9" type="ORF">MNBD_GAMMA21-244</name>
</gene>
<dbReference type="InterPro" id="IPR018035">
    <property type="entry name" value="Flagellar_FliH/T3SS_HrpE"/>
</dbReference>
<proteinExistence type="inferred from homology"/>
<feature type="region of interest" description="Disordered" evidence="7">
    <location>
        <begin position="1"/>
        <end position="29"/>
    </location>
</feature>
<sequence>MSNVLSSDDDSDVTAWQAPDVESSDAKGSYGGMVTAGSLEKIQKEAYAEGFEAGKKDGYVAGEGLVKENIVHLNSIMELLNEPLQELDEELIKQLLDLTTIIAGQVIRRELRADPGQVIAVVRECIKSLPIAARKITIHLHPDDAMLVRGAFSIEENFEQSWQINEDPVLTRGGCRIEAENSKIDMTVEQQLNRVIASLLGGERERDDG</sequence>
<evidence type="ECO:0000256" key="5">
    <source>
        <dbReference type="ARBA" id="ARBA00022927"/>
    </source>
</evidence>
<evidence type="ECO:0000313" key="9">
    <source>
        <dbReference type="EMBL" id="VAX00664.1"/>
    </source>
</evidence>
<dbReference type="AlphaFoldDB" id="A0A3B1ALC5"/>
<keyword evidence="4" id="KW-1005">Bacterial flagellum biogenesis</keyword>
<evidence type="ECO:0000256" key="6">
    <source>
        <dbReference type="ARBA" id="ARBA00023225"/>
    </source>
</evidence>
<dbReference type="PANTHER" id="PTHR34982:SF1">
    <property type="entry name" value="FLAGELLAR ASSEMBLY PROTEIN FLIH"/>
    <property type="match status" value="1"/>
</dbReference>
<dbReference type="InterPro" id="IPR051472">
    <property type="entry name" value="T3SS_Stator/FliH"/>
</dbReference>
<dbReference type="PANTHER" id="PTHR34982">
    <property type="entry name" value="YOP PROTEINS TRANSLOCATION PROTEIN L"/>
    <property type="match status" value="1"/>
</dbReference>
<reference evidence="9" key="1">
    <citation type="submission" date="2018-06" db="EMBL/GenBank/DDBJ databases">
        <authorList>
            <person name="Zhirakovskaya E."/>
        </authorList>
    </citation>
    <scope>NUCLEOTIDE SEQUENCE</scope>
</reference>
<evidence type="ECO:0000256" key="2">
    <source>
        <dbReference type="ARBA" id="ARBA00006602"/>
    </source>
</evidence>
<evidence type="ECO:0000256" key="1">
    <source>
        <dbReference type="ARBA" id="ARBA00003041"/>
    </source>
</evidence>
<dbReference type="GO" id="GO:0044781">
    <property type="term" value="P:bacterial-type flagellum organization"/>
    <property type="evidence" value="ECO:0007669"/>
    <property type="project" value="UniProtKB-KW"/>
</dbReference>
<name>A0A3B1ALC5_9ZZZZ</name>
<comment type="similarity">
    <text evidence="2">Belongs to the FliH family.</text>
</comment>
<evidence type="ECO:0000259" key="8">
    <source>
        <dbReference type="Pfam" id="PF02108"/>
    </source>
</evidence>
<evidence type="ECO:0000256" key="3">
    <source>
        <dbReference type="ARBA" id="ARBA00022448"/>
    </source>
</evidence>
<organism evidence="9">
    <name type="scientific">hydrothermal vent metagenome</name>
    <dbReference type="NCBI Taxonomy" id="652676"/>
    <lineage>
        <taxon>unclassified sequences</taxon>
        <taxon>metagenomes</taxon>
        <taxon>ecological metagenomes</taxon>
    </lineage>
</organism>
<dbReference type="EMBL" id="UOFR01000078">
    <property type="protein sequence ID" value="VAX00664.1"/>
    <property type="molecule type" value="Genomic_DNA"/>
</dbReference>
<dbReference type="GO" id="GO:0005829">
    <property type="term" value="C:cytosol"/>
    <property type="evidence" value="ECO:0007669"/>
    <property type="project" value="TreeGrafter"/>
</dbReference>
<keyword evidence="3" id="KW-0813">Transport</keyword>
<accession>A0A3B1ALC5</accession>
<protein>
    <recommendedName>
        <fullName evidence="8">Flagellar assembly protein FliH/Type III secretion system HrpE domain-containing protein</fullName>
    </recommendedName>
</protein>
<comment type="function">
    <text evidence="1">Needed for flagellar regrowth and assembly.</text>
</comment>
<feature type="domain" description="Flagellar assembly protein FliH/Type III secretion system HrpE" evidence="8">
    <location>
        <begin position="69"/>
        <end position="195"/>
    </location>
</feature>
<evidence type="ECO:0000256" key="7">
    <source>
        <dbReference type="SAM" id="MobiDB-lite"/>
    </source>
</evidence>
<dbReference type="Pfam" id="PF02108">
    <property type="entry name" value="FliH"/>
    <property type="match status" value="1"/>
</dbReference>
<dbReference type="GO" id="GO:0015031">
    <property type="term" value="P:protein transport"/>
    <property type="evidence" value="ECO:0007669"/>
    <property type="project" value="UniProtKB-KW"/>
</dbReference>
<keyword evidence="6" id="KW-1006">Bacterial flagellum protein export</keyword>
<evidence type="ECO:0000256" key="4">
    <source>
        <dbReference type="ARBA" id="ARBA00022795"/>
    </source>
</evidence>
<keyword evidence="5" id="KW-0653">Protein transport</keyword>